<keyword evidence="4 15" id="KW-0479">Metal-binding</keyword>
<evidence type="ECO:0000256" key="2">
    <source>
        <dbReference type="ARBA" id="ARBA00009409"/>
    </source>
</evidence>
<feature type="active site" description="Proton donor" evidence="15">
    <location>
        <position position="3"/>
    </location>
</feature>
<evidence type="ECO:0000256" key="9">
    <source>
        <dbReference type="ARBA" id="ARBA00023125"/>
    </source>
</evidence>
<dbReference type="NCBIfam" id="NF002211">
    <property type="entry name" value="PRK01103.1"/>
    <property type="match status" value="1"/>
</dbReference>
<comment type="similarity">
    <text evidence="2 15">Belongs to the FPG family.</text>
</comment>
<dbReference type="PROSITE" id="PS51066">
    <property type="entry name" value="ZF_FPG_2"/>
    <property type="match status" value="1"/>
</dbReference>
<comment type="subunit">
    <text evidence="3 15">Monomer.</text>
</comment>
<dbReference type="GO" id="GO:0008270">
    <property type="term" value="F:zinc ion binding"/>
    <property type="evidence" value="ECO:0007669"/>
    <property type="project" value="UniProtKB-UniRule"/>
</dbReference>
<keyword evidence="10 15" id="KW-0234">DNA repair</keyword>
<name>A0A4R3P3B3_9HYPH</name>
<proteinExistence type="inferred from homology"/>
<dbReference type="Pfam" id="PF06827">
    <property type="entry name" value="zf-FPG_IleRS"/>
    <property type="match status" value="1"/>
</dbReference>
<dbReference type="InterPro" id="IPR015886">
    <property type="entry name" value="H2TH_FPG"/>
</dbReference>
<feature type="binding site" evidence="15">
    <location>
        <position position="126"/>
    </location>
    <ligand>
        <name>DNA</name>
        <dbReference type="ChEBI" id="CHEBI:16991"/>
    </ligand>
</feature>
<comment type="function">
    <text evidence="15">Involved in base excision repair of DNA damaged by oxidation or by mutagenic agents. Acts as DNA glycosylase that recognizes and removes damaged bases. Has a preference for oxidized purines, such as 7,8-dihydro-8-oxoguanine (8-oxoG). Has AP (apurinic/apyrimidinic) lyase activity and introduces nicks in the DNA strand. Cleaves the DNA backbone by beta-delta elimination to generate a single-strand break at the site of the removed base with both 3'- and 5'-phosphates.</text>
</comment>
<keyword evidence="13 15" id="KW-0326">Glycosidase</keyword>
<dbReference type="GO" id="GO:0003684">
    <property type="term" value="F:damaged DNA binding"/>
    <property type="evidence" value="ECO:0007669"/>
    <property type="project" value="InterPro"/>
</dbReference>
<dbReference type="InterPro" id="IPR035937">
    <property type="entry name" value="FPG_N"/>
</dbReference>
<protein>
    <recommendedName>
        <fullName evidence="15">Formamidopyrimidine-DNA glycosylase</fullName>
        <shortName evidence="15">Fapy-DNA glycosylase</shortName>
        <ecNumber evidence="15">3.2.2.23</ecNumber>
    </recommendedName>
    <alternativeName>
        <fullName evidence="15">DNA-(apurinic or apyrimidinic site) lyase MutM</fullName>
        <shortName evidence="15">AP lyase MutM</shortName>
        <ecNumber evidence="15">4.2.99.18</ecNumber>
    </alternativeName>
</protein>
<dbReference type="AlphaFoldDB" id="A0A4R3P3B3"/>
<keyword evidence="19" id="KW-1185">Reference proteome</keyword>
<dbReference type="HAMAP" id="MF_00103">
    <property type="entry name" value="Fapy_DNA_glycosyl"/>
    <property type="match status" value="1"/>
</dbReference>
<keyword evidence="7 15" id="KW-0378">Hydrolase</keyword>
<keyword evidence="11 15" id="KW-0456">Lyase</keyword>
<dbReference type="Pfam" id="PF06831">
    <property type="entry name" value="H2TH"/>
    <property type="match status" value="1"/>
</dbReference>
<feature type="active site" description="Proton donor; for delta-elimination activity" evidence="15">
    <location>
        <position position="286"/>
    </location>
</feature>
<dbReference type="Gene3D" id="1.10.8.50">
    <property type="match status" value="1"/>
</dbReference>
<evidence type="ECO:0000256" key="3">
    <source>
        <dbReference type="ARBA" id="ARBA00011245"/>
    </source>
</evidence>
<dbReference type="PANTHER" id="PTHR22993:SF9">
    <property type="entry name" value="FORMAMIDOPYRIMIDINE-DNA GLYCOSYLASE"/>
    <property type="match status" value="1"/>
</dbReference>
<comment type="catalytic activity">
    <reaction evidence="14 15">
        <text>2'-deoxyribonucleotide-(2'-deoxyribose 5'-phosphate)-2'-deoxyribonucleotide-DNA = a 3'-end 2'-deoxyribonucleotide-(2,3-dehydro-2,3-deoxyribose 5'-phosphate)-DNA + a 5'-end 5'-phospho-2'-deoxyribonucleoside-DNA + H(+)</text>
        <dbReference type="Rhea" id="RHEA:66592"/>
        <dbReference type="Rhea" id="RHEA-COMP:13180"/>
        <dbReference type="Rhea" id="RHEA-COMP:16897"/>
        <dbReference type="Rhea" id="RHEA-COMP:17067"/>
        <dbReference type="ChEBI" id="CHEBI:15378"/>
        <dbReference type="ChEBI" id="CHEBI:136412"/>
        <dbReference type="ChEBI" id="CHEBI:157695"/>
        <dbReference type="ChEBI" id="CHEBI:167181"/>
        <dbReference type="EC" id="4.2.99.18"/>
    </reaction>
</comment>
<comment type="caution">
    <text evidence="18">The sequence shown here is derived from an EMBL/GenBank/DDBJ whole genome shotgun (WGS) entry which is preliminary data.</text>
</comment>
<dbReference type="FunFam" id="1.10.8.50:FF:000003">
    <property type="entry name" value="Formamidopyrimidine-DNA glycosylase"/>
    <property type="match status" value="1"/>
</dbReference>
<feature type="binding site" evidence="15">
    <location>
        <position position="104"/>
    </location>
    <ligand>
        <name>DNA</name>
        <dbReference type="ChEBI" id="CHEBI:16991"/>
    </ligand>
</feature>
<keyword evidence="6 15" id="KW-0863">Zinc-finger</keyword>
<evidence type="ECO:0000313" key="18">
    <source>
        <dbReference type="EMBL" id="TCT42071.1"/>
    </source>
</evidence>
<evidence type="ECO:0000256" key="8">
    <source>
        <dbReference type="ARBA" id="ARBA00022833"/>
    </source>
</evidence>
<dbReference type="Pfam" id="PF01149">
    <property type="entry name" value="Fapy_DNA_glyco"/>
    <property type="match status" value="1"/>
</dbReference>
<dbReference type="SMART" id="SM01232">
    <property type="entry name" value="H2TH"/>
    <property type="match status" value="1"/>
</dbReference>
<feature type="active site" description="Proton donor; for beta-elimination activity" evidence="15">
    <location>
        <position position="58"/>
    </location>
</feature>
<keyword evidence="5 15" id="KW-0227">DNA damage</keyword>
<dbReference type="RefSeq" id="WP_132309267.1">
    <property type="nucleotide sequence ID" value="NZ_SMAR01000005.1"/>
</dbReference>
<organism evidence="18 19">
    <name type="scientific">Martelella mediterranea</name>
    <dbReference type="NCBI Taxonomy" id="293089"/>
    <lineage>
        <taxon>Bacteria</taxon>
        <taxon>Pseudomonadati</taxon>
        <taxon>Pseudomonadota</taxon>
        <taxon>Alphaproteobacteria</taxon>
        <taxon>Hyphomicrobiales</taxon>
        <taxon>Aurantimonadaceae</taxon>
        <taxon>Martelella</taxon>
    </lineage>
</organism>
<dbReference type="EC" id="3.2.2.23" evidence="15"/>
<dbReference type="SUPFAM" id="SSF46946">
    <property type="entry name" value="S13-like H2TH domain"/>
    <property type="match status" value="1"/>
</dbReference>
<evidence type="ECO:0000256" key="11">
    <source>
        <dbReference type="ARBA" id="ARBA00023239"/>
    </source>
</evidence>
<dbReference type="InterPro" id="IPR015887">
    <property type="entry name" value="DNA_glyclase_Znf_dom_DNA_BS"/>
</dbReference>
<comment type="cofactor">
    <cofactor evidence="15">
        <name>Zn(2+)</name>
        <dbReference type="ChEBI" id="CHEBI:29105"/>
    </cofactor>
    <text evidence="15">Binds 1 zinc ion per subunit.</text>
</comment>
<evidence type="ECO:0000259" key="17">
    <source>
        <dbReference type="PROSITE" id="PS51068"/>
    </source>
</evidence>
<keyword evidence="8 15" id="KW-0862">Zinc</keyword>
<dbReference type="CDD" id="cd08966">
    <property type="entry name" value="EcFpg-like_N"/>
    <property type="match status" value="1"/>
</dbReference>
<evidence type="ECO:0000256" key="15">
    <source>
        <dbReference type="HAMAP-Rule" id="MF_00103"/>
    </source>
</evidence>
<evidence type="ECO:0000256" key="13">
    <source>
        <dbReference type="ARBA" id="ARBA00023295"/>
    </source>
</evidence>
<dbReference type="PANTHER" id="PTHR22993">
    <property type="entry name" value="FORMAMIDOPYRIMIDINE-DNA GLYCOSYLASE"/>
    <property type="match status" value="1"/>
</dbReference>
<comment type="catalytic activity">
    <reaction evidence="1 15">
        <text>Hydrolysis of DNA containing ring-opened 7-methylguanine residues, releasing 2,6-diamino-4-hydroxy-5-(N-methyl)formamidopyrimidine.</text>
        <dbReference type="EC" id="3.2.2.23"/>
    </reaction>
</comment>
<feature type="binding site" evidence="15">
    <location>
        <position position="169"/>
    </location>
    <ligand>
        <name>DNA</name>
        <dbReference type="ChEBI" id="CHEBI:16991"/>
    </ligand>
</feature>
<evidence type="ECO:0000256" key="1">
    <source>
        <dbReference type="ARBA" id="ARBA00001668"/>
    </source>
</evidence>
<dbReference type="SMART" id="SM00898">
    <property type="entry name" value="Fapy_DNA_glyco"/>
    <property type="match status" value="1"/>
</dbReference>
<feature type="domain" description="FPG-type" evidence="16">
    <location>
        <begin position="260"/>
        <end position="296"/>
    </location>
</feature>
<evidence type="ECO:0000256" key="5">
    <source>
        <dbReference type="ARBA" id="ARBA00022763"/>
    </source>
</evidence>
<reference evidence="18 19" key="1">
    <citation type="submission" date="2019-03" db="EMBL/GenBank/DDBJ databases">
        <title>Freshwater and sediment microbial communities from various areas in North America, analyzing microbe dynamics in response to fracking.</title>
        <authorList>
            <person name="Lamendella R."/>
        </authorList>
    </citation>
    <scope>NUCLEOTIDE SEQUENCE [LARGE SCALE GENOMIC DNA]</scope>
    <source>
        <strain evidence="18 19">175.2</strain>
    </source>
</reference>
<dbReference type="EMBL" id="SMAR01000005">
    <property type="protein sequence ID" value="TCT42071.1"/>
    <property type="molecule type" value="Genomic_DNA"/>
</dbReference>
<feature type="active site" description="Schiff-base intermediate with DNA" evidence="15">
    <location>
        <position position="2"/>
    </location>
</feature>
<dbReference type="OrthoDB" id="9800855at2"/>
<keyword evidence="9 15" id="KW-0238">DNA-binding</keyword>
<dbReference type="InterPro" id="IPR020629">
    <property type="entry name" value="FPG_Glyclase"/>
</dbReference>
<dbReference type="Gene3D" id="3.20.190.10">
    <property type="entry name" value="MutM-like, N-terminal"/>
    <property type="match status" value="1"/>
</dbReference>
<dbReference type="SUPFAM" id="SSF57716">
    <property type="entry name" value="Glucocorticoid receptor-like (DNA-binding domain)"/>
    <property type="match status" value="1"/>
</dbReference>
<dbReference type="GO" id="GO:0006284">
    <property type="term" value="P:base-excision repair"/>
    <property type="evidence" value="ECO:0007669"/>
    <property type="project" value="InterPro"/>
</dbReference>
<dbReference type="GO" id="GO:0034039">
    <property type="term" value="F:8-oxo-7,8-dihydroguanine DNA N-glycosylase activity"/>
    <property type="evidence" value="ECO:0007669"/>
    <property type="project" value="TreeGrafter"/>
</dbReference>
<dbReference type="PROSITE" id="PS51068">
    <property type="entry name" value="FPG_CAT"/>
    <property type="match status" value="1"/>
</dbReference>
<sequence length="297" mass="32778">MPELPEVETVRRGLAPAMEGSRLERLELRRADLRFPFPANFAGQTETHDILALGRRAKYLLIDLDNGKTIIAHLGMSGSYRVENDTATTTPGDFHIPRGQLSQHDHVIFHLSRNGERCRVIYNDPRRFGFMKLVERAALEDDPSFFSLGPEPTGNTLDADFLASRFAGKTQAIKSALLDQRNIAGLGNIYVCEALWRARLSPFRAAGHLVTAKGKPAAGLQRLVPAIRNVIAEAIDAGGSTLRDHRKTDGTLGYFQHAFSVYDRTGTACRHQDCNGTITRAVQSGRSTFYCPACQKG</sequence>
<gene>
    <name evidence="15" type="primary">mutM</name>
    <name evidence="15" type="synonym">fpg</name>
    <name evidence="18" type="ORF">EDC90_100586</name>
</gene>
<dbReference type="InterPro" id="IPR012319">
    <property type="entry name" value="FPG_cat"/>
</dbReference>
<dbReference type="GO" id="GO:0140078">
    <property type="term" value="F:class I DNA-(apurinic or apyrimidinic site) endonuclease activity"/>
    <property type="evidence" value="ECO:0007669"/>
    <property type="project" value="UniProtKB-EC"/>
</dbReference>
<evidence type="ECO:0000256" key="4">
    <source>
        <dbReference type="ARBA" id="ARBA00022723"/>
    </source>
</evidence>
<accession>A0A4R3P3B3</accession>
<dbReference type="NCBIfam" id="TIGR00577">
    <property type="entry name" value="fpg"/>
    <property type="match status" value="1"/>
</dbReference>
<dbReference type="SUPFAM" id="SSF81624">
    <property type="entry name" value="N-terminal domain of MutM-like DNA repair proteins"/>
    <property type="match status" value="1"/>
</dbReference>
<evidence type="ECO:0000256" key="6">
    <source>
        <dbReference type="ARBA" id="ARBA00022771"/>
    </source>
</evidence>
<feature type="domain" description="Formamidopyrimidine-DNA glycosylase catalytic" evidence="17">
    <location>
        <begin position="2"/>
        <end position="129"/>
    </location>
</feature>
<dbReference type="InterPro" id="IPR000214">
    <property type="entry name" value="Znf_DNA_glyclase/AP_lyase"/>
</dbReference>
<dbReference type="EC" id="4.2.99.18" evidence="15"/>
<dbReference type="InterPro" id="IPR010979">
    <property type="entry name" value="Ribosomal_uS13-like_H2TH"/>
</dbReference>
<dbReference type="InterPro" id="IPR010663">
    <property type="entry name" value="Znf_FPG/IleRS"/>
</dbReference>
<evidence type="ECO:0000256" key="10">
    <source>
        <dbReference type="ARBA" id="ARBA00023204"/>
    </source>
</evidence>
<dbReference type="PROSITE" id="PS01242">
    <property type="entry name" value="ZF_FPG_1"/>
    <property type="match status" value="1"/>
</dbReference>
<dbReference type="Proteomes" id="UP000295097">
    <property type="component" value="Unassembled WGS sequence"/>
</dbReference>
<evidence type="ECO:0000313" key="19">
    <source>
        <dbReference type="Proteomes" id="UP000295097"/>
    </source>
</evidence>
<keyword evidence="12 15" id="KW-0511">Multifunctional enzyme</keyword>
<evidence type="ECO:0000256" key="7">
    <source>
        <dbReference type="ARBA" id="ARBA00022801"/>
    </source>
</evidence>
<evidence type="ECO:0000259" key="16">
    <source>
        <dbReference type="PROSITE" id="PS51066"/>
    </source>
</evidence>
<evidence type="ECO:0000256" key="14">
    <source>
        <dbReference type="ARBA" id="ARBA00044632"/>
    </source>
</evidence>
<evidence type="ECO:0000256" key="12">
    <source>
        <dbReference type="ARBA" id="ARBA00023268"/>
    </source>
</evidence>